<dbReference type="EMBL" id="JAPFFF010000020">
    <property type="protein sequence ID" value="KAK8857526.1"/>
    <property type="molecule type" value="Genomic_DNA"/>
</dbReference>
<proteinExistence type="predicted"/>
<sequence>MSAYFSMLLGDDGIEMDLNEAKRYIIMACNQKHIDSLELYGNMFYEGTIFDIDKKESAYYLKIAIDLWSINAMLYYGIMRFRGEGIEMNKEEGIKYIKNQQIQETKIQ</sequence>
<dbReference type="InterPro" id="IPR011990">
    <property type="entry name" value="TPR-like_helical_dom_sf"/>
</dbReference>
<evidence type="ECO:0000313" key="2">
    <source>
        <dbReference type="Proteomes" id="UP001470230"/>
    </source>
</evidence>
<accession>A0ABR2I571</accession>
<name>A0ABR2I571_9EUKA</name>
<reference evidence="1 2" key="1">
    <citation type="submission" date="2024-04" db="EMBL/GenBank/DDBJ databases">
        <title>Tritrichomonas musculus Genome.</title>
        <authorList>
            <person name="Alves-Ferreira E."/>
            <person name="Grigg M."/>
            <person name="Lorenzi H."/>
            <person name="Galac M."/>
        </authorList>
    </citation>
    <scope>NUCLEOTIDE SEQUENCE [LARGE SCALE GENOMIC DNA]</scope>
    <source>
        <strain evidence="1 2">EAF2021</strain>
    </source>
</reference>
<protein>
    <recommendedName>
        <fullName evidence="3">Sel1 repeat family protein</fullName>
    </recommendedName>
</protein>
<keyword evidence="2" id="KW-1185">Reference proteome</keyword>
<dbReference type="Proteomes" id="UP001470230">
    <property type="component" value="Unassembled WGS sequence"/>
</dbReference>
<organism evidence="1 2">
    <name type="scientific">Tritrichomonas musculus</name>
    <dbReference type="NCBI Taxonomy" id="1915356"/>
    <lineage>
        <taxon>Eukaryota</taxon>
        <taxon>Metamonada</taxon>
        <taxon>Parabasalia</taxon>
        <taxon>Tritrichomonadida</taxon>
        <taxon>Tritrichomonadidae</taxon>
        <taxon>Tritrichomonas</taxon>
    </lineage>
</organism>
<gene>
    <name evidence="1" type="ORF">M9Y10_015931</name>
</gene>
<comment type="caution">
    <text evidence="1">The sequence shown here is derived from an EMBL/GenBank/DDBJ whole genome shotgun (WGS) entry which is preliminary data.</text>
</comment>
<dbReference type="Gene3D" id="1.25.40.10">
    <property type="entry name" value="Tetratricopeptide repeat domain"/>
    <property type="match status" value="1"/>
</dbReference>
<evidence type="ECO:0008006" key="3">
    <source>
        <dbReference type="Google" id="ProtNLM"/>
    </source>
</evidence>
<evidence type="ECO:0000313" key="1">
    <source>
        <dbReference type="EMBL" id="KAK8857526.1"/>
    </source>
</evidence>
<dbReference type="SUPFAM" id="SSF81901">
    <property type="entry name" value="HCP-like"/>
    <property type="match status" value="1"/>
</dbReference>